<dbReference type="FunFam" id="3.40.30.10:FF:000034">
    <property type="entry name" value="glutathione S-transferase 1"/>
    <property type="match status" value="1"/>
</dbReference>
<proteinExistence type="predicted"/>
<comment type="subunit">
    <text evidence="1">Homodimer.</text>
</comment>
<dbReference type="AlphaFoldDB" id="A0ABD1F7W6"/>
<dbReference type="PROSITE" id="PS50405">
    <property type="entry name" value="GST_CTER"/>
    <property type="match status" value="1"/>
</dbReference>
<dbReference type="SUPFAM" id="SSF47616">
    <property type="entry name" value="GST C-terminal domain-like"/>
    <property type="match status" value="1"/>
</dbReference>
<dbReference type="EMBL" id="JBDJPC010000002">
    <property type="protein sequence ID" value="KAL1513681.1"/>
    <property type="molecule type" value="Genomic_DNA"/>
</dbReference>
<feature type="domain" description="GST N-terminal" evidence="2">
    <location>
        <begin position="1"/>
        <end position="82"/>
    </location>
</feature>
<keyword evidence="5" id="KW-1185">Reference proteome</keyword>
<dbReference type="Pfam" id="PF13410">
    <property type="entry name" value="GST_C_2"/>
    <property type="match status" value="1"/>
</dbReference>
<dbReference type="FunFam" id="1.20.1050.10:FF:000007">
    <property type="entry name" value="Glutathione S-transferase 1-1"/>
    <property type="match status" value="1"/>
</dbReference>
<dbReference type="Proteomes" id="UP001566132">
    <property type="component" value="Unassembled WGS sequence"/>
</dbReference>
<dbReference type="InterPro" id="IPR036249">
    <property type="entry name" value="Thioredoxin-like_sf"/>
</dbReference>
<organism evidence="4 5">
    <name type="scientific">Hypothenemus hampei</name>
    <name type="common">Coffee berry borer</name>
    <dbReference type="NCBI Taxonomy" id="57062"/>
    <lineage>
        <taxon>Eukaryota</taxon>
        <taxon>Metazoa</taxon>
        <taxon>Ecdysozoa</taxon>
        <taxon>Arthropoda</taxon>
        <taxon>Hexapoda</taxon>
        <taxon>Insecta</taxon>
        <taxon>Pterygota</taxon>
        <taxon>Neoptera</taxon>
        <taxon>Endopterygota</taxon>
        <taxon>Coleoptera</taxon>
        <taxon>Polyphaga</taxon>
        <taxon>Cucujiformia</taxon>
        <taxon>Curculionidae</taxon>
        <taxon>Scolytinae</taxon>
        <taxon>Hypothenemus</taxon>
    </lineage>
</organism>
<feature type="domain" description="GST C-terminal" evidence="3">
    <location>
        <begin position="88"/>
        <end position="211"/>
    </location>
</feature>
<accession>A0ABD1F7W6</accession>
<dbReference type="Gene3D" id="1.20.1050.10">
    <property type="match status" value="1"/>
</dbReference>
<dbReference type="PROSITE" id="PS50404">
    <property type="entry name" value="GST_NTER"/>
    <property type="match status" value="1"/>
</dbReference>
<dbReference type="SFLD" id="SFLDS00019">
    <property type="entry name" value="Glutathione_Transferase_(cytos"/>
    <property type="match status" value="1"/>
</dbReference>
<evidence type="ECO:0008006" key="6">
    <source>
        <dbReference type="Google" id="ProtNLM"/>
    </source>
</evidence>
<reference evidence="4 5" key="1">
    <citation type="submission" date="2024-05" db="EMBL/GenBank/DDBJ databases">
        <title>Genetic variation in Jamaican populations of the coffee berry borer (Hypothenemus hampei).</title>
        <authorList>
            <person name="Errbii M."/>
            <person name="Myrie A."/>
        </authorList>
    </citation>
    <scope>NUCLEOTIDE SEQUENCE [LARGE SCALE GENOMIC DNA]</scope>
    <source>
        <strain evidence="4">JA-Hopewell-2020-01-JO</strain>
        <tissue evidence="4">Whole body</tissue>
    </source>
</reference>
<dbReference type="GO" id="GO:0003824">
    <property type="term" value="F:catalytic activity"/>
    <property type="evidence" value="ECO:0007669"/>
    <property type="project" value="UniProtKB-ARBA"/>
</dbReference>
<dbReference type="SUPFAM" id="SSF52833">
    <property type="entry name" value="Thioredoxin-like"/>
    <property type="match status" value="1"/>
</dbReference>
<evidence type="ECO:0000313" key="5">
    <source>
        <dbReference type="Proteomes" id="UP001566132"/>
    </source>
</evidence>
<dbReference type="PANTHER" id="PTHR43969">
    <property type="entry name" value="GLUTATHIONE S TRANSFERASE D10, ISOFORM A-RELATED"/>
    <property type="match status" value="1"/>
</dbReference>
<name>A0ABD1F7W6_HYPHA</name>
<dbReference type="InterPro" id="IPR036282">
    <property type="entry name" value="Glutathione-S-Trfase_C_sf"/>
</dbReference>
<dbReference type="InterPro" id="IPR004045">
    <property type="entry name" value="Glutathione_S-Trfase_N"/>
</dbReference>
<protein>
    <recommendedName>
        <fullName evidence="6">Glutathione transferase</fullName>
    </recommendedName>
</protein>
<gene>
    <name evidence="4" type="ORF">ABEB36_003058</name>
</gene>
<dbReference type="InterPro" id="IPR040079">
    <property type="entry name" value="Glutathione_S-Trfase"/>
</dbReference>
<dbReference type="Gene3D" id="3.40.30.10">
    <property type="entry name" value="Glutaredoxin"/>
    <property type="match status" value="1"/>
</dbReference>
<comment type="caution">
    <text evidence="4">The sequence shown here is derived from an EMBL/GenBank/DDBJ whole genome shotgun (WGS) entry which is preliminary data.</text>
</comment>
<sequence>MVITLYHFPISGPSRAALLAAKALDVNIDVQIVDLFKKEQFKEDFLKINPQHTVPTLTDGDFTIWDSHAIGPYLATVYGNDPNFYPSNPKEKALVDQRLYFDCGTLYPRIRAICFPILYLGEDQILDELKQPLEEALGFLDVFLDSNKFVTGDHLTVADCSLVASVSSIVAVGWDVTPYANVNNWITRCALTIPDYEEANQAGANQFGKAVRSKLASGQLP</sequence>
<dbReference type="InterPro" id="IPR010987">
    <property type="entry name" value="Glutathione-S-Trfase_C-like"/>
</dbReference>
<evidence type="ECO:0000313" key="4">
    <source>
        <dbReference type="EMBL" id="KAL1513681.1"/>
    </source>
</evidence>
<dbReference type="SFLD" id="SFLDG00358">
    <property type="entry name" value="Main_(cytGST)"/>
    <property type="match status" value="1"/>
</dbReference>
<evidence type="ECO:0000256" key="1">
    <source>
        <dbReference type="ARBA" id="ARBA00011738"/>
    </source>
</evidence>
<dbReference type="Pfam" id="PF02798">
    <property type="entry name" value="GST_N"/>
    <property type="match status" value="1"/>
</dbReference>
<dbReference type="PANTHER" id="PTHR43969:SF9">
    <property type="entry name" value="GLUTATHIONE S TRANSFERASE D10, ISOFORM A-RELATED"/>
    <property type="match status" value="1"/>
</dbReference>
<dbReference type="CDD" id="cd03177">
    <property type="entry name" value="GST_C_Delta_Epsilon"/>
    <property type="match status" value="1"/>
</dbReference>
<dbReference type="SFLD" id="SFLDG01153">
    <property type="entry name" value="Main.4:_Theta-like"/>
    <property type="match status" value="1"/>
</dbReference>
<evidence type="ECO:0000259" key="3">
    <source>
        <dbReference type="PROSITE" id="PS50405"/>
    </source>
</evidence>
<evidence type="ECO:0000259" key="2">
    <source>
        <dbReference type="PROSITE" id="PS50404"/>
    </source>
</evidence>